<dbReference type="PANTHER" id="PTHR42837">
    <property type="entry name" value="REGULATOR OF SIGMA-E PROTEASE RSEP"/>
    <property type="match status" value="1"/>
</dbReference>
<protein>
    <recommendedName>
        <fullName evidence="3">PDZ domain-containing protein</fullName>
    </recommendedName>
</protein>
<dbReference type="RefSeq" id="WP_008586695.1">
    <property type="nucleotide sequence ID" value="NZ_CP007035.1"/>
</dbReference>
<evidence type="ECO:0000313" key="4">
    <source>
        <dbReference type="EMBL" id="AHF17818.1"/>
    </source>
</evidence>
<dbReference type="EMBL" id="CP007035">
    <property type="protein sequence ID" value="AHF17818.1"/>
    <property type="molecule type" value="Genomic_DNA"/>
</dbReference>
<dbReference type="OrthoDB" id="9781273at2"/>
<keyword evidence="2" id="KW-0732">Signal</keyword>
<feature type="chain" id="PRO_5004788096" description="PDZ domain-containing protein" evidence="2">
    <location>
        <begin position="19"/>
        <end position="336"/>
    </location>
</feature>
<comment type="cofactor">
    <cofactor evidence="1">
        <name>Zn(2+)</name>
        <dbReference type="ChEBI" id="CHEBI:29105"/>
    </cofactor>
</comment>
<gene>
    <name evidence="4" type="ORF">NIASO_14710</name>
</gene>
<dbReference type="KEGG" id="nso:NIASO_14710"/>
<dbReference type="STRING" id="929713.NIASO_14710"/>
<dbReference type="AlphaFoldDB" id="W0F7N6"/>
<dbReference type="HOGENOM" id="CLU_857452_0_0_10"/>
<sequence length="336" mass="36794">MKSYYFLFALLLPGIGFAQNNHQNKEAEQIIITKKGAADGKMNIVVDGDKITVNGKPAGDDASADISVKRKKIKDLDMYNDEGQWNRGRSFNNNFGDNWQQMPAPNKAMLGVVTRKTEDGVAVVNVSEASAAAKAGLKEGDIITKIDGNTIKAPDELSAAVKDKNPGDKISITYTRDGKSFTTSAILTKWKAPQNNMYFDQGNGNSYSMPPMDLNELFRQLPNQGQNGNRSFRFYGSPDFETADNSPKIGIRIQDLGKENGVKILDVEKGSDADKAGLRSGDVIKEINGHPVTTTENAGRALREDRKSSIEFKINRNGKNQTIALSRSSRIKTADL</sequence>
<keyword evidence="5" id="KW-1185">Reference proteome</keyword>
<dbReference type="GO" id="GO:0016020">
    <property type="term" value="C:membrane"/>
    <property type="evidence" value="ECO:0007669"/>
    <property type="project" value="InterPro"/>
</dbReference>
<dbReference type="InterPro" id="IPR001478">
    <property type="entry name" value="PDZ"/>
</dbReference>
<dbReference type="SMART" id="SM00228">
    <property type="entry name" value="PDZ"/>
    <property type="match status" value="2"/>
</dbReference>
<dbReference type="InterPro" id="IPR036034">
    <property type="entry name" value="PDZ_sf"/>
</dbReference>
<name>W0F7N6_9BACT</name>
<dbReference type="Gene3D" id="2.30.42.10">
    <property type="match status" value="2"/>
</dbReference>
<dbReference type="CDD" id="cd06779">
    <property type="entry name" value="cpPDZ_Deg_HtrA-like"/>
    <property type="match status" value="1"/>
</dbReference>
<dbReference type="Proteomes" id="UP000003586">
    <property type="component" value="Chromosome"/>
</dbReference>
<dbReference type="PANTHER" id="PTHR42837:SF2">
    <property type="entry name" value="MEMBRANE METALLOPROTEASE ARASP2, CHLOROPLASTIC-RELATED"/>
    <property type="match status" value="1"/>
</dbReference>
<dbReference type="GO" id="GO:0004222">
    <property type="term" value="F:metalloendopeptidase activity"/>
    <property type="evidence" value="ECO:0007669"/>
    <property type="project" value="InterPro"/>
</dbReference>
<dbReference type="Pfam" id="PF13180">
    <property type="entry name" value="PDZ_2"/>
    <property type="match status" value="2"/>
</dbReference>
<dbReference type="SUPFAM" id="SSF50156">
    <property type="entry name" value="PDZ domain-like"/>
    <property type="match status" value="2"/>
</dbReference>
<evidence type="ECO:0000256" key="1">
    <source>
        <dbReference type="ARBA" id="ARBA00001947"/>
    </source>
</evidence>
<dbReference type="eggNOG" id="COG0265">
    <property type="taxonomic scope" value="Bacteria"/>
</dbReference>
<dbReference type="PROSITE" id="PS50106">
    <property type="entry name" value="PDZ"/>
    <property type="match status" value="2"/>
</dbReference>
<accession>W0F7N6</accession>
<evidence type="ECO:0000259" key="3">
    <source>
        <dbReference type="PROSITE" id="PS50106"/>
    </source>
</evidence>
<organism evidence="4 5">
    <name type="scientific">Niabella soli DSM 19437</name>
    <dbReference type="NCBI Taxonomy" id="929713"/>
    <lineage>
        <taxon>Bacteria</taxon>
        <taxon>Pseudomonadati</taxon>
        <taxon>Bacteroidota</taxon>
        <taxon>Chitinophagia</taxon>
        <taxon>Chitinophagales</taxon>
        <taxon>Chitinophagaceae</taxon>
        <taxon>Niabella</taxon>
    </lineage>
</organism>
<feature type="domain" description="PDZ" evidence="3">
    <location>
        <begin position="237"/>
        <end position="304"/>
    </location>
</feature>
<proteinExistence type="predicted"/>
<evidence type="ECO:0000313" key="5">
    <source>
        <dbReference type="Proteomes" id="UP000003586"/>
    </source>
</evidence>
<evidence type="ECO:0000256" key="2">
    <source>
        <dbReference type="SAM" id="SignalP"/>
    </source>
</evidence>
<feature type="signal peptide" evidence="2">
    <location>
        <begin position="1"/>
        <end position="18"/>
    </location>
</feature>
<feature type="domain" description="PDZ" evidence="3">
    <location>
        <begin position="110"/>
        <end position="178"/>
    </location>
</feature>
<dbReference type="GO" id="GO:0006508">
    <property type="term" value="P:proteolysis"/>
    <property type="evidence" value="ECO:0007669"/>
    <property type="project" value="InterPro"/>
</dbReference>
<dbReference type="InterPro" id="IPR004387">
    <property type="entry name" value="Pept_M50_Zn"/>
</dbReference>
<reference evidence="4 5" key="1">
    <citation type="submission" date="2013-12" db="EMBL/GenBank/DDBJ databases">
        <authorList>
            <consortium name="DOE Joint Genome Institute"/>
            <person name="Eisen J."/>
            <person name="Huntemann M."/>
            <person name="Han J."/>
            <person name="Chen A."/>
            <person name="Kyrpides N."/>
            <person name="Mavromatis K."/>
            <person name="Markowitz V."/>
            <person name="Palaniappan K."/>
            <person name="Ivanova N."/>
            <person name="Schaumberg A."/>
            <person name="Pati A."/>
            <person name="Liolios K."/>
            <person name="Nordberg H.P."/>
            <person name="Cantor M.N."/>
            <person name="Hua S.X."/>
            <person name="Woyke T."/>
        </authorList>
    </citation>
    <scope>NUCLEOTIDE SEQUENCE [LARGE SCALE GENOMIC DNA]</scope>
    <source>
        <strain evidence="5">DSM 19437</strain>
    </source>
</reference>